<evidence type="ECO:0000313" key="3">
    <source>
        <dbReference type="Proteomes" id="UP000008837"/>
    </source>
</evidence>
<proteinExistence type="predicted"/>
<dbReference type="SMART" id="SM00855">
    <property type="entry name" value="PGAM"/>
    <property type="match status" value="1"/>
</dbReference>
<dbReference type="SUPFAM" id="SSF53254">
    <property type="entry name" value="Phosphoglycerate mutase-like"/>
    <property type="match status" value="1"/>
</dbReference>
<dbReference type="OrthoDB" id="354304at2759"/>
<dbReference type="STRING" id="425265.A8Q4N9"/>
<dbReference type="GO" id="GO:0046390">
    <property type="term" value="P:ribose phosphate biosynthetic process"/>
    <property type="evidence" value="ECO:0007669"/>
    <property type="project" value="TreeGrafter"/>
</dbReference>
<dbReference type="VEuPathDB" id="FungiDB:MGL_2590"/>
<keyword evidence="3" id="KW-1185">Reference proteome</keyword>
<dbReference type="Proteomes" id="UP000008837">
    <property type="component" value="Unassembled WGS sequence"/>
</dbReference>
<dbReference type="InterPro" id="IPR029033">
    <property type="entry name" value="His_PPase_superfam"/>
</dbReference>
<accession>A8Q4N9</accession>
<dbReference type="PANTHER" id="PTHR48100">
    <property type="entry name" value="BROAD-SPECIFICITY PHOSPHATASE YOR283W-RELATED"/>
    <property type="match status" value="1"/>
</dbReference>
<dbReference type="Pfam" id="PF00300">
    <property type="entry name" value="His_Phos_1"/>
    <property type="match status" value="1"/>
</dbReference>
<dbReference type="EMBL" id="AAYY01000009">
    <property type="protein sequence ID" value="EDP42994.1"/>
    <property type="molecule type" value="Genomic_DNA"/>
</dbReference>
<dbReference type="PANTHER" id="PTHR48100:SF15">
    <property type="entry name" value="SEDOHEPTULOSE 1,7-BISPHOSPHATASE"/>
    <property type="match status" value="1"/>
</dbReference>
<evidence type="ECO:0000313" key="2">
    <source>
        <dbReference type="EMBL" id="EDP42994.1"/>
    </source>
</evidence>
<protein>
    <recommendedName>
        <fullName evidence="4">Phosphoglycerate mutase-like protein</fullName>
    </recommendedName>
</protein>
<feature type="region of interest" description="Disordered" evidence="1">
    <location>
        <begin position="187"/>
        <end position="240"/>
    </location>
</feature>
<comment type="caution">
    <text evidence="2">The sequence shown here is derived from an EMBL/GenBank/DDBJ whole genome shotgun (WGS) entry which is preliminary data.</text>
</comment>
<dbReference type="RefSeq" id="XP_001730208.1">
    <property type="nucleotide sequence ID" value="XM_001730156.1"/>
</dbReference>
<organism evidence="2 3">
    <name type="scientific">Malassezia globosa (strain ATCC MYA-4612 / CBS 7966)</name>
    <name type="common">Dandruff-associated fungus</name>
    <dbReference type="NCBI Taxonomy" id="425265"/>
    <lineage>
        <taxon>Eukaryota</taxon>
        <taxon>Fungi</taxon>
        <taxon>Dikarya</taxon>
        <taxon>Basidiomycota</taxon>
        <taxon>Ustilaginomycotina</taxon>
        <taxon>Malasseziomycetes</taxon>
        <taxon>Malasseziales</taxon>
        <taxon>Malasseziaceae</taxon>
        <taxon>Malassezia</taxon>
    </lineage>
</organism>
<evidence type="ECO:0008006" key="4">
    <source>
        <dbReference type="Google" id="ProtNLM"/>
    </source>
</evidence>
<evidence type="ECO:0000256" key="1">
    <source>
        <dbReference type="SAM" id="MobiDB-lite"/>
    </source>
</evidence>
<gene>
    <name evidence="2" type="ORF">MGL_2590</name>
</gene>
<dbReference type="CDD" id="cd07067">
    <property type="entry name" value="HP_PGM_like"/>
    <property type="match status" value="1"/>
</dbReference>
<reference evidence="2 3" key="1">
    <citation type="journal article" date="2007" name="Proc. Natl. Acad. Sci. U.S.A.">
        <title>Dandruff-associated Malassezia genomes reveal convergent and divergent virulence traits shared with plant and human fungal pathogens.</title>
        <authorList>
            <person name="Xu J."/>
            <person name="Saunders C.W."/>
            <person name="Hu P."/>
            <person name="Grant R.A."/>
            <person name="Boekhout T."/>
            <person name="Kuramae E.E."/>
            <person name="Kronstad J.W."/>
            <person name="Deangelis Y.M."/>
            <person name="Reeder N.L."/>
            <person name="Johnstone K.R."/>
            <person name="Leland M."/>
            <person name="Fieno A.M."/>
            <person name="Begley W.M."/>
            <person name="Sun Y."/>
            <person name="Lacey M.P."/>
            <person name="Chaudhary T."/>
            <person name="Keough T."/>
            <person name="Chu L."/>
            <person name="Sears R."/>
            <person name="Yuan B."/>
            <person name="Dawson T.L.Jr."/>
        </authorList>
    </citation>
    <scope>NUCLEOTIDE SEQUENCE [LARGE SCALE GENOMIC DNA]</scope>
    <source>
        <strain evidence="3">ATCC MYA-4612 / CBS 7966</strain>
    </source>
</reference>
<dbReference type="KEGG" id="mgl:MGL_2590"/>
<dbReference type="OMA" id="SHGMWIS"/>
<sequence length="362" mass="40593">MCRANDEAAQPIALLTLVRHAESIANAKRVLQGVCDAPLSPKGVFQLDKLRAAWTPETDSDWENSLDLPKPSLIVTSPIGRAKKTAAAIARGCGVQDLTEEDPTTFRTPPCEPPFVTRHNVVYIDSGLSERNFGRSECTKEKKAVPGFARLPQSELGRAETDREFYARVAKAGQKWLDWLREFAHRDQPQSKISEKEEAQLQKMAETAKMDGGEDEKEEKNGVKNEEEHATADTKDQKIKRGLESVQHRNDTFFGNEGHATNDQALSSSTDVFPHLVLVSHGLWINAFLRTYLPSICHGAKSYYIRSNNTGMFTVGLYGELANTRLQLLRDNDTRHLGETLQPAPKRRAKIQQRTTLTSIWR</sequence>
<dbReference type="Gene3D" id="3.40.50.1240">
    <property type="entry name" value="Phosphoglycerate mutase-like"/>
    <property type="match status" value="1"/>
</dbReference>
<dbReference type="AlphaFoldDB" id="A8Q4N9"/>
<name>A8Q4N9_MALGO</name>
<dbReference type="InterPro" id="IPR013078">
    <property type="entry name" value="His_Pase_superF_clade-1"/>
</dbReference>
<dbReference type="InterPro" id="IPR050275">
    <property type="entry name" value="PGM_Phosphatase"/>
</dbReference>
<dbReference type="GO" id="GO:0050278">
    <property type="term" value="F:sedoheptulose-bisphosphatase activity"/>
    <property type="evidence" value="ECO:0007669"/>
    <property type="project" value="TreeGrafter"/>
</dbReference>
<dbReference type="InParanoid" id="A8Q4N9"/>
<dbReference type="GeneID" id="5854513"/>